<accession>A0A931G426</accession>
<feature type="transmembrane region" description="Helical" evidence="1">
    <location>
        <begin position="12"/>
        <end position="36"/>
    </location>
</feature>
<gene>
    <name evidence="2" type="ORF">IV500_02790</name>
</gene>
<keyword evidence="1" id="KW-1133">Transmembrane helix</keyword>
<dbReference type="AlphaFoldDB" id="A0A931G426"/>
<evidence type="ECO:0000256" key="1">
    <source>
        <dbReference type="SAM" id="Phobius"/>
    </source>
</evidence>
<dbReference type="RefSeq" id="WP_196395303.1">
    <property type="nucleotide sequence ID" value="NZ_JADNYM010000003.1"/>
</dbReference>
<organism evidence="2 3">
    <name type="scientific">Arthrobacter terrae</name>
    <dbReference type="NCBI Taxonomy" id="2935737"/>
    <lineage>
        <taxon>Bacteria</taxon>
        <taxon>Bacillati</taxon>
        <taxon>Actinomycetota</taxon>
        <taxon>Actinomycetes</taxon>
        <taxon>Micrococcales</taxon>
        <taxon>Micrococcaceae</taxon>
        <taxon>Arthrobacter</taxon>
    </lineage>
</organism>
<evidence type="ECO:0000313" key="3">
    <source>
        <dbReference type="Proteomes" id="UP000655366"/>
    </source>
</evidence>
<evidence type="ECO:0000313" key="2">
    <source>
        <dbReference type="EMBL" id="MBG0738358.1"/>
    </source>
</evidence>
<dbReference type="EMBL" id="JADNYM010000003">
    <property type="protein sequence ID" value="MBG0738358.1"/>
    <property type="molecule type" value="Genomic_DNA"/>
</dbReference>
<keyword evidence="1" id="KW-0472">Membrane</keyword>
<protein>
    <submittedName>
        <fullName evidence="2">Uncharacterized protein</fullName>
    </submittedName>
</protein>
<keyword evidence="3" id="KW-1185">Reference proteome</keyword>
<dbReference type="Proteomes" id="UP000655366">
    <property type="component" value="Unassembled WGS sequence"/>
</dbReference>
<reference evidence="2 3" key="1">
    <citation type="submission" date="2020-11" db="EMBL/GenBank/DDBJ databases">
        <title>Arthrobacter antarcticus sp. nov., isolated from Antarctic Soil.</title>
        <authorList>
            <person name="Li J."/>
        </authorList>
    </citation>
    <scope>NUCLEOTIDE SEQUENCE [LARGE SCALE GENOMIC DNA]</scope>
    <source>
        <strain evidence="2 3">Z1-20</strain>
    </source>
</reference>
<keyword evidence="1" id="KW-0812">Transmembrane</keyword>
<sequence>MSNRAQERENNLVQSIILFAIFFVIFVGGIFAMSFLSLSNAWPMAIALGLCFVGLVIPLTWLNKSDSGAK</sequence>
<proteinExistence type="predicted"/>
<name>A0A931G426_9MICC</name>
<feature type="transmembrane region" description="Helical" evidence="1">
    <location>
        <begin position="42"/>
        <end position="62"/>
    </location>
</feature>
<comment type="caution">
    <text evidence="2">The sequence shown here is derived from an EMBL/GenBank/DDBJ whole genome shotgun (WGS) entry which is preliminary data.</text>
</comment>